<dbReference type="InterPro" id="IPR018641">
    <property type="entry name" value="Trfase_1_rSAM/seldom-assoc"/>
</dbReference>
<dbReference type="Pfam" id="PF09837">
    <property type="entry name" value="DUF2064"/>
    <property type="match status" value="1"/>
</dbReference>
<dbReference type="PANTHER" id="PTHR36529">
    <property type="entry name" value="SLL1095 PROTEIN"/>
    <property type="match status" value="1"/>
</dbReference>
<evidence type="ECO:0000313" key="2">
    <source>
        <dbReference type="Proteomes" id="UP001330184"/>
    </source>
</evidence>
<organism evidence="1 2">
    <name type="scientific">Flagellimonas marinaquae</name>
    <dbReference type="NCBI Taxonomy" id="254955"/>
    <lineage>
        <taxon>Bacteria</taxon>
        <taxon>Pseudomonadati</taxon>
        <taxon>Bacteroidota</taxon>
        <taxon>Flavobacteriia</taxon>
        <taxon>Flavobacteriales</taxon>
        <taxon>Flavobacteriaceae</taxon>
        <taxon>Flagellimonas</taxon>
    </lineage>
</organism>
<dbReference type="Proteomes" id="UP001330184">
    <property type="component" value="Chromosome"/>
</dbReference>
<protein>
    <recommendedName>
        <fullName evidence="3">Glycosyltransferase</fullName>
    </recommendedName>
</protein>
<dbReference type="Gene3D" id="3.90.550.10">
    <property type="entry name" value="Spore Coat Polysaccharide Biosynthesis Protein SpsA, Chain A"/>
    <property type="match status" value="1"/>
</dbReference>
<sequence length="183" mass="21010">MAAKVGDTAALDIYKFLLRHTVSITQDLQVEKWVLYSENIWEDDIWSNLGYKKKLQVGEDLGERMSHAFAEGFRAGFENIIVIGSDMFHLDQSDLEKAFIQLQSNDYVVGPAEDGGYYLLGMKSLQTALFENKAWGTDTVLSDTLKDLRSKTVYFLDERNDVDHYEDIKDIEAFEPFLKHIEP</sequence>
<dbReference type="InterPro" id="IPR029044">
    <property type="entry name" value="Nucleotide-diphossugar_trans"/>
</dbReference>
<gene>
    <name evidence="1" type="ORF">MACH07_08310</name>
</gene>
<dbReference type="AlphaFoldDB" id="A0AA48KLC7"/>
<dbReference type="NCBIfam" id="TIGR04282">
    <property type="entry name" value="glyco_like_cofC"/>
    <property type="match status" value="1"/>
</dbReference>
<name>A0AA48KLC7_9FLAO</name>
<dbReference type="PANTHER" id="PTHR36529:SF1">
    <property type="entry name" value="GLYCOSYLTRANSFERASE"/>
    <property type="match status" value="1"/>
</dbReference>
<dbReference type="EMBL" id="AP027268">
    <property type="protein sequence ID" value="BDW91999.1"/>
    <property type="molecule type" value="Genomic_DNA"/>
</dbReference>
<accession>A0AA48KLC7</accession>
<reference evidence="1 2" key="1">
    <citation type="submission" date="2023-01" db="EMBL/GenBank/DDBJ databases">
        <title>Complete genome sequence of Muricauda aquimarina strain IFOP_LL357.</title>
        <authorList>
            <person name="Gajardo G."/>
            <person name="Ueki S."/>
            <person name="Maruyama F."/>
        </authorList>
    </citation>
    <scope>NUCLEOTIDE SEQUENCE [LARGE SCALE GENOMIC DNA]</scope>
    <source>
        <strain evidence="1 2">IFOP_LL357</strain>
    </source>
</reference>
<dbReference type="SUPFAM" id="SSF53448">
    <property type="entry name" value="Nucleotide-diphospho-sugar transferases"/>
    <property type="match status" value="1"/>
</dbReference>
<keyword evidence="2" id="KW-1185">Reference proteome</keyword>
<evidence type="ECO:0000313" key="1">
    <source>
        <dbReference type="EMBL" id="BDW91999.1"/>
    </source>
</evidence>
<evidence type="ECO:0008006" key="3">
    <source>
        <dbReference type="Google" id="ProtNLM"/>
    </source>
</evidence>
<proteinExistence type="predicted"/>